<evidence type="ECO:0000313" key="11">
    <source>
        <dbReference type="Proteomes" id="UP000006054"/>
    </source>
</evidence>
<keyword evidence="11" id="KW-1185">Reference proteome</keyword>
<dbReference type="InterPro" id="IPR037294">
    <property type="entry name" value="ABC_BtuC-like"/>
</dbReference>
<dbReference type="CDD" id="cd06550">
    <property type="entry name" value="TM_ABC_iron-siderophores_like"/>
    <property type="match status" value="1"/>
</dbReference>
<evidence type="ECO:0000313" key="10">
    <source>
        <dbReference type="EMBL" id="AFM04216.1"/>
    </source>
</evidence>
<dbReference type="Gene3D" id="1.10.3470.10">
    <property type="entry name" value="ABC transporter involved in vitamin B12 uptake, BtuC"/>
    <property type="match status" value="1"/>
</dbReference>
<dbReference type="STRING" id="880071.Fleli_1818"/>
<comment type="subcellular location">
    <subcellularLocation>
        <location evidence="1 8">Cell membrane</location>
        <topology evidence="1 8">Multi-pass membrane protein</topology>
    </subcellularLocation>
</comment>
<feature type="transmembrane region" description="Helical" evidence="9">
    <location>
        <begin position="89"/>
        <end position="108"/>
    </location>
</feature>
<keyword evidence="5 8" id="KW-0812">Transmembrane</keyword>
<keyword evidence="4" id="KW-1003">Cell membrane</keyword>
<keyword evidence="7 9" id="KW-0472">Membrane</keyword>
<dbReference type="Pfam" id="PF00950">
    <property type="entry name" value="ABC-3"/>
    <property type="match status" value="1"/>
</dbReference>
<dbReference type="EMBL" id="CP003345">
    <property type="protein sequence ID" value="AFM04216.1"/>
    <property type="molecule type" value="Genomic_DNA"/>
</dbReference>
<dbReference type="HOGENOM" id="CLU_028808_4_1_10"/>
<evidence type="ECO:0000256" key="8">
    <source>
        <dbReference type="RuleBase" id="RU003943"/>
    </source>
</evidence>
<evidence type="ECO:0000256" key="4">
    <source>
        <dbReference type="ARBA" id="ARBA00022475"/>
    </source>
</evidence>
<dbReference type="GO" id="GO:0043190">
    <property type="term" value="C:ATP-binding cassette (ABC) transporter complex"/>
    <property type="evidence" value="ECO:0007669"/>
    <property type="project" value="InterPro"/>
</dbReference>
<feature type="transmembrane region" description="Helical" evidence="9">
    <location>
        <begin position="147"/>
        <end position="166"/>
    </location>
</feature>
<dbReference type="GO" id="GO:0010043">
    <property type="term" value="P:response to zinc ion"/>
    <property type="evidence" value="ECO:0007669"/>
    <property type="project" value="TreeGrafter"/>
</dbReference>
<reference evidence="11" key="1">
    <citation type="submission" date="2012-06" db="EMBL/GenBank/DDBJ databases">
        <title>The complete genome of Flexibacter litoralis DSM 6794.</title>
        <authorList>
            <person name="Lucas S."/>
            <person name="Copeland A."/>
            <person name="Lapidus A."/>
            <person name="Glavina del Rio T."/>
            <person name="Dalin E."/>
            <person name="Tice H."/>
            <person name="Bruce D."/>
            <person name="Goodwin L."/>
            <person name="Pitluck S."/>
            <person name="Peters L."/>
            <person name="Ovchinnikova G."/>
            <person name="Lu M."/>
            <person name="Kyrpides N."/>
            <person name="Mavromatis K."/>
            <person name="Ivanova N."/>
            <person name="Brettin T."/>
            <person name="Detter J.C."/>
            <person name="Han C."/>
            <person name="Larimer F."/>
            <person name="Land M."/>
            <person name="Hauser L."/>
            <person name="Markowitz V."/>
            <person name="Cheng J.-F."/>
            <person name="Hugenholtz P."/>
            <person name="Woyke T."/>
            <person name="Wu D."/>
            <person name="Spring S."/>
            <person name="Lang E."/>
            <person name="Kopitz M."/>
            <person name="Brambilla E."/>
            <person name="Klenk H.-P."/>
            <person name="Eisen J.A."/>
        </authorList>
    </citation>
    <scope>NUCLEOTIDE SEQUENCE [LARGE SCALE GENOMIC DNA]</scope>
    <source>
        <strain evidence="11">ATCC 23117 / DSM 6794 / NBRC 15988 / NCIMB 1366 / Sio-4</strain>
    </source>
</reference>
<feature type="transmembrane region" description="Helical" evidence="9">
    <location>
        <begin position="57"/>
        <end position="77"/>
    </location>
</feature>
<evidence type="ECO:0000256" key="9">
    <source>
        <dbReference type="SAM" id="Phobius"/>
    </source>
</evidence>
<organism evidence="10 11">
    <name type="scientific">Bernardetia litoralis (strain ATCC 23117 / DSM 6794 / NBRC 15988 / NCIMB 1366 / Fx l1 / Sio-4)</name>
    <name type="common">Flexibacter litoralis</name>
    <dbReference type="NCBI Taxonomy" id="880071"/>
    <lineage>
        <taxon>Bacteria</taxon>
        <taxon>Pseudomonadati</taxon>
        <taxon>Bacteroidota</taxon>
        <taxon>Cytophagia</taxon>
        <taxon>Cytophagales</taxon>
        <taxon>Bernardetiaceae</taxon>
        <taxon>Bernardetia</taxon>
    </lineage>
</organism>
<evidence type="ECO:0000256" key="5">
    <source>
        <dbReference type="ARBA" id="ARBA00022692"/>
    </source>
</evidence>
<keyword evidence="6 9" id="KW-1133">Transmembrane helix</keyword>
<dbReference type="SUPFAM" id="SSF81345">
    <property type="entry name" value="ABC transporter involved in vitamin B12 uptake, BtuC"/>
    <property type="match status" value="1"/>
</dbReference>
<feature type="transmembrane region" description="Helical" evidence="9">
    <location>
        <begin position="6"/>
        <end position="26"/>
    </location>
</feature>
<feature type="transmembrane region" description="Helical" evidence="9">
    <location>
        <begin position="178"/>
        <end position="202"/>
    </location>
</feature>
<dbReference type="OrthoDB" id="9788905at2"/>
<dbReference type="InterPro" id="IPR001626">
    <property type="entry name" value="ABC_TroCD"/>
</dbReference>
<sequence>MNDFQIIVVGILVAISCAILGCFLVLRKMAMVGDAISHAVLPGIVIAFLIVQRFDSIFMLIGAAVLGVFTTLLIEFLHKQGKLQTDASIGVSFTSLFALGVILISVFASKVDLDADCVLFGEIAYVPLHVWRIDLGDGAILNLGAKAAWWIGSVLLIILVFVTIFYKEMLLTTFDPAFASAIGINVSVWHYSLMSLVSLATVAAFESVGAVLVLSFLVVPPATAYLLTTNFKKMLFISCFIGIITAILGYYMASFLNASIAGSMTSVAGIIFALVFVFVRIKK</sequence>
<proteinExistence type="inferred from homology"/>
<dbReference type="AlphaFoldDB" id="I4AJT1"/>
<evidence type="ECO:0000256" key="1">
    <source>
        <dbReference type="ARBA" id="ARBA00004651"/>
    </source>
</evidence>
<feature type="transmembrane region" description="Helical" evidence="9">
    <location>
        <begin position="259"/>
        <end position="279"/>
    </location>
</feature>
<dbReference type="eggNOG" id="COG1108">
    <property type="taxonomic scope" value="Bacteria"/>
</dbReference>
<dbReference type="KEGG" id="fli:Fleli_1818"/>
<dbReference type="RefSeq" id="WP_014797668.1">
    <property type="nucleotide sequence ID" value="NC_018018.1"/>
</dbReference>
<dbReference type="Proteomes" id="UP000006054">
    <property type="component" value="Chromosome"/>
</dbReference>
<evidence type="ECO:0000256" key="7">
    <source>
        <dbReference type="ARBA" id="ARBA00023136"/>
    </source>
</evidence>
<evidence type="ECO:0000256" key="2">
    <source>
        <dbReference type="ARBA" id="ARBA00008034"/>
    </source>
</evidence>
<accession>I4AJT1</accession>
<dbReference type="PANTHER" id="PTHR30477">
    <property type="entry name" value="ABC-TRANSPORTER METAL-BINDING PROTEIN"/>
    <property type="match status" value="1"/>
</dbReference>
<dbReference type="PANTHER" id="PTHR30477:SF8">
    <property type="entry name" value="METAL TRANSPORT SYSTEM MEMBRANE PROTEIN CT_070-RELATED"/>
    <property type="match status" value="1"/>
</dbReference>
<gene>
    <name evidence="10" type="ordered locus">Fleli_1818</name>
</gene>
<name>I4AJT1_BERLS</name>
<comment type="similarity">
    <text evidence="2 8">Belongs to the ABC-3 integral membrane protein family.</text>
</comment>
<dbReference type="GO" id="GO:0055085">
    <property type="term" value="P:transmembrane transport"/>
    <property type="evidence" value="ECO:0007669"/>
    <property type="project" value="InterPro"/>
</dbReference>
<feature type="transmembrane region" description="Helical" evidence="9">
    <location>
        <begin position="208"/>
        <end position="227"/>
    </location>
</feature>
<protein>
    <submittedName>
        <fullName evidence="10">ABC-type Mn2+/Zn2+ transport system, permease component</fullName>
    </submittedName>
</protein>
<evidence type="ECO:0000256" key="3">
    <source>
        <dbReference type="ARBA" id="ARBA00022448"/>
    </source>
</evidence>
<evidence type="ECO:0000256" key="6">
    <source>
        <dbReference type="ARBA" id="ARBA00022989"/>
    </source>
</evidence>
<feature type="transmembrane region" description="Helical" evidence="9">
    <location>
        <begin position="33"/>
        <end position="51"/>
    </location>
</feature>
<dbReference type="PATRIC" id="fig|880071.3.peg.1796"/>
<keyword evidence="3 8" id="KW-0813">Transport</keyword>
<feature type="transmembrane region" description="Helical" evidence="9">
    <location>
        <begin position="234"/>
        <end position="253"/>
    </location>
</feature>